<dbReference type="GO" id="GO:0003677">
    <property type="term" value="F:DNA binding"/>
    <property type="evidence" value="ECO:0007669"/>
    <property type="project" value="UniProtKB-KW"/>
</dbReference>
<dbReference type="Proteomes" id="UP000746595">
    <property type="component" value="Unassembled WGS sequence"/>
</dbReference>
<keyword evidence="1" id="KW-0238">DNA-binding</keyword>
<evidence type="ECO:0000313" key="2">
    <source>
        <dbReference type="Proteomes" id="UP000746595"/>
    </source>
</evidence>
<gene>
    <name evidence="1" type="ORF">HED64_05290</name>
</gene>
<dbReference type="RefSeq" id="WP_168150991.1">
    <property type="nucleotide sequence ID" value="NZ_JAAWVT010000001.1"/>
</dbReference>
<comment type="caution">
    <text evidence="1">The sequence shown here is derived from an EMBL/GenBank/DDBJ whole genome shotgun (WGS) entry which is preliminary data.</text>
</comment>
<dbReference type="Gene3D" id="1.10.150.20">
    <property type="entry name" value="5' to 3' exonuclease, C-terminal subdomain"/>
    <property type="match status" value="1"/>
</dbReference>
<dbReference type="SUPFAM" id="SSF47789">
    <property type="entry name" value="C-terminal domain of RNA polymerase alpha subunit"/>
    <property type="match status" value="1"/>
</dbReference>
<organism evidence="1 2">
    <name type="scientific">Paeniglutamicibacter terrestris</name>
    <dbReference type="NCBI Taxonomy" id="2723403"/>
    <lineage>
        <taxon>Bacteria</taxon>
        <taxon>Bacillati</taxon>
        <taxon>Actinomycetota</taxon>
        <taxon>Actinomycetes</taxon>
        <taxon>Micrococcales</taxon>
        <taxon>Micrococcaceae</taxon>
        <taxon>Paeniglutamicibacter</taxon>
    </lineage>
</organism>
<sequence>MSTHALPKLSAPATRALDSAGITSLEQAAAHGQRALLALHGFGPQGITILRAALAELGLELAD</sequence>
<protein>
    <submittedName>
        <fullName evidence="1">DNA-binding protein</fullName>
    </submittedName>
</protein>
<keyword evidence="2" id="KW-1185">Reference proteome</keyword>
<name>A0ABX1G1M0_9MICC</name>
<evidence type="ECO:0000313" key="1">
    <source>
        <dbReference type="EMBL" id="NKG20128.1"/>
    </source>
</evidence>
<dbReference type="EMBL" id="JAAWVT010000001">
    <property type="protein sequence ID" value="NKG20128.1"/>
    <property type="molecule type" value="Genomic_DNA"/>
</dbReference>
<accession>A0ABX1G1M0</accession>
<reference evidence="1 2" key="1">
    <citation type="submission" date="2020-04" db="EMBL/GenBank/DDBJ databases">
        <title>Paeniglutamicibacter sp. ANT13_2, a novel actinomycete isolated from sediment in Antarctica.</title>
        <authorList>
            <person name="Sakdapetsiri C."/>
            <person name="Pinyakong O."/>
        </authorList>
    </citation>
    <scope>NUCLEOTIDE SEQUENCE [LARGE SCALE GENOMIC DNA]</scope>
    <source>
        <strain evidence="1 2">ANT13_2</strain>
    </source>
</reference>
<proteinExistence type="predicted"/>